<dbReference type="EMBL" id="JX977846">
    <property type="protein sequence ID" value="AFY64423.1"/>
    <property type="molecule type" value="Genomic_DNA"/>
</dbReference>
<dbReference type="InterPro" id="IPR003615">
    <property type="entry name" value="HNH_nuc"/>
</dbReference>
<proteinExistence type="predicted"/>
<dbReference type="AlphaFoldDB" id="M9P8D9"/>
<dbReference type="RefSeq" id="YP_007890152.1">
    <property type="nucleotide sequence ID" value="NC_021109.1"/>
</dbReference>
<dbReference type="CDD" id="cd00085">
    <property type="entry name" value="HNHc"/>
    <property type="match status" value="1"/>
</dbReference>
<name>M9P8D9_9CHLO</name>
<reference evidence="1" key="1">
    <citation type="journal article" date="2013" name="Mol. Biol. Evol.">
        <title>Organelle genome complexity scales positively with organism size in volvocine green algae.</title>
        <authorList>
            <person name="Smith D.R."/>
            <person name="Hamaji T."/>
            <person name="Olson B.J."/>
            <person name="Durand P.M."/>
            <person name="Ferris P."/>
            <person name="Michod R.E."/>
            <person name="Featherston J."/>
            <person name="Nozaki H."/>
            <person name="Keeling P.J."/>
        </authorList>
    </citation>
    <scope>NUCLEOTIDE SEQUENCE</scope>
    <source>
        <strain evidence="1">NIES-1363</strain>
    </source>
</reference>
<organism evidence="1">
    <name type="scientific">Pleodorina starrii</name>
    <dbReference type="NCBI Taxonomy" id="330485"/>
    <lineage>
        <taxon>Eukaryota</taxon>
        <taxon>Viridiplantae</taxon>
        <taxon>Chlorophyta</taxon>
        <taxon>core chlorophytes</taxon>
        <taxon>Chlorophyceae</taxon>
        <taxon>CS clade</taxon>
        <taxon>Chlamydomonadales</taxon>
        <taxon>Volvocaceae</taxon>
        <taxon>Pleodorina</taxon>
    </lineage>
</organism>
<dbReference type="GeneID" id="15332260"/>
<gene>
    <name evidence="1" type="primary">orf239</name>
</gene>
<dbReference type="GO" id="GO:0004519">
    <property type="term" value="F:endonuclease activity"/>
    <property type="evidence" value="ECO:0007669"/>
    <property type="project" value="UniProtKB-KW"/>
</dbReference>
<dbReference type="GeneID" id="15332307"/>
<keyword evidence="1" id="KW-0378">Hydrolase</keyword>
<evidence type="ECO:0000313" key="1">
    <source>
        <dbReference type="EMBL" id="AFY64423.1"/>
    </source>
</evidence>
<keyword evidence="1" id="KW-0255">Endonuclease</keyword>
<dbReference type="RefSeq" id="YP_007890194.1">
    <property type="nucleotide sequence ID" value="NC_021109.1"/>
</dbReference>
<dbReference type="EMBL" id="JX977846">
    <property type="protein sequence ID" value="AFY64464.1"/>
    <property type="molecule type" value="Genomic_DNA"/>
</dbReference>
<sequence length="239" mass="27730">MDNLISQPFQNKEEQDRYLKTKKDSYTEFILKKQATGYAENSRLDKIFEKHHIIPTHMGGFNYSWNIIELSYEDHTLAHQLLFECYGNRYDKAVWNMRSGLTSEARREISIANVEKARIERTGRFSSELQRELGSRSKKPRKPFAKNAFIVSALQKGMVWVHADGSKYTIEGYDMESPFQVATFLSDLCSEEMRNAFKLKGSQSYLYTGVVKILTGWRDVNTNKTLFSVGPWRLEGILL</sequence>
<keyword evidence="1" id="KW-0934">Plastid</keyword>
<protein>
    <submittedName>
        <fullName evidence="1">Putative site-specific DNA endonuclease</fullName>
    </submittedName>
</protein>
<geneLocation type="plastid" evidence="1"/>
<accession>M9P8D9</accession>
<keyword evidence="1" id="KW-0540">Nuclease</keyword>